<dbReference type="Pfam" id="PF01347">
    <property type="entry name" value="Vitellogenin_N"/>
    <property type="match status" value="1"/>
</dbReference>
<dbReference type="Gene3D" id="2.20.50.20">
    <property type="entry name" value="Lipovitellin. Chain A, domain 3"/>
    <property type="match status" value="1"/>
</dbReference>
<proteinExistence type="predicted"/>
<evidence type="ECO:0000313" key="15">
    <source>
        <dbReference type="Proteomes" id="UP000030765"/>
    </source>
</evidence>
<dbReference type="FunFam" id="2.30.230.10:FF:000007">
    <property type="entry name" value="Apolipoprotein lipid transfer particle"/>
    <property type="match status" value="1"/>
</dbReference>
<dbReference type="FunFam" id="1.25.10.20:FF:000005">
    <property type="entry name" value="Apolipoprotein lipid transfer particle"/>
    <property type="match status" value="1"/>
</dbReference>
<dbReference type="Pfam" id="PF06448">
    <property type="entry name" value="DUF1081"/>
    <property type="match status" value="1"/>
</dbReference>
<dbReference type="GO" id="GO:0045735">
    <property type="term" value="F:nutrient reservoir activity"/>
    <property type="evidence" value="ECO:0007669"/>
    <property type="project" value="UniProtKB-KW"/>
</dbReference>
<evidence type="ECO:0000313" key="14">
    <source>
        <dbReference type="EnsemblMetazoa" id="ASIC005302-PA"/>
    </source>
</evidence>
<evidence type="ECO:0000259" key="11">
    <source>
        <dbReference type="PROSITE" id="PS51211"/>
    </source>
</evidence>
<comment type="caution">
    <text evidence="9">Lacks conserved residue(s) required for the propagation of feature annotation.</text>
</comment>
<name>A0A084VJ90_ANOSI</name>
<dbReference type="Gene3D" id="1.25.10.20">
    <property type="entry name" value="Vitellinogen, superhelical"/>
    <property type="match status" value="1"/>
</dbReference>
<keyword evidence="7" id="KW-1015">Disulfide bond</keyword>
<evidence type="ECO:0000256" key="7">
    <source>
        <dbReference type="ARBA" id="ARBA00023157"/>
    </source>
</evidence>
<dbReference type="FunFam" id="2.20.80.10:FF:000003">
    <property type="entry name" value="Apolipoprotein lipid transfer particle"/>
    <property type="match status" value="1"/>
</dbReference>
<dbReference type="PROSITE" id="PS51233">
    <property type="entry name" value="VWFD"/>
    <property type="match status" value="1"/>
</dbReference>
<dbReference type="GO" id="GO:0005576">
    <property type="term" value="C:extracellular region"/>
    <property type="evidence" value="ECO:0007669"/>
    <property type="project" value="UniProtKB-SubCell"/>
</dbReference>
<feature type="compositionally biased region" description="Acidic residues" evidence="10">
    <location>
        <begin position="1994"/>
        <end position="2022"/>
    </location>
</feature>
<dbReference type="PANTHER" id="PTHR23345">
    <property type="entry name" value="VITELLOGENIN-RELATED"/>
    <property type="match status" value="1"/>
</dbReference>
<keyword evidence="3" id="KW-0964">Secreted</keyword>
<dbReference type="InterPro" id="IPR050733">
    <property type="entry name" value="Vitellogenin/Apolipophorin"/>
</dbReference>
<evidence type="ECO:0000256" key="4">
    <source>
        <dbReference type="ARBA" id="ARBA00022729"/>
    </source>
</evidence>
<organism evidence="13">
    <name type="scientific">Anopheles sinensis</name>
    <name type="common">Mosquito</name>
    <dbReference type="NCBI Taxonomy" id="74873"/>
    <lineage>
        <taxon>Eukaryota</taxon>
        <taxon>Metazoa</taxon>
        <taxon>Ecdysozoa</taxon>
        <taxon>Arthropoda</taxon>
        <taxon>Hexapoda</taxon>
        <taxon>Insecta</taxon>
        <taxon>Pterygota</taxon>
        <taxon>Neoptera</taxon>
        <taxon>Endopterygota</taxon>
        <taxon>Diptera</taxon>
        <taxon>Nematocera</taxon>
        <taxon>Culicoidea</taxon>
        <taxon>Culicidae</taxon>
        <taxon>Anophelinae</taxon>
        <taxon>Anopheles</taxon>
    </lineage>
</organism>
<feature type="region of interest" description="Disordered" evidence="10">
    <location>
        <begin position="1990"/>
        <end position="2022"/>
    </location>
</feature>
<dbReference type="SUPFAM" id="SSF48431">
    <property type="entry name" value="Lipovitellin-phosvitin complex, superhelical domain"/>
    <property type="match status" value="1"/>
</dbReference>
<keyword evidence="8" id="KW-0325">Glycoprotein</keyword>
<dbReference type="VEuPathDB" id="VectorBase:ASIC005302"/>
<dbReference type="InterPro" id="IPR011030">
    <property type="entry name" value="Lipovitellin_superhlx_dom"/>
</dbReference>
<reference evidence="13 15" key="1">
    <citation type="journal article" date="2014" name="BMC Genomics">
        <title>Genome sequence of Anopheles sinensis provides insight into genetics basis of mosquito competence for malaria parasites.</title>
        <authorList>
            <person name="Zhou D."/>
            <person name="Zhang D."/>
            <person name="Ding G."/>
            <person name="Shi L."/>
            <person name="Hou Q."/>
            <person name="Ye Y."/>
            <person name="Xu Y."/>
            <person name="Zhou H."/>
            <person name="Xiong C."/>
            <person name="Li S."/>
            <person name="Yu J."/>
            <person name="Hong S."/>
            <person name="Yu X."/>
            <person name="Zou P."/>
            <person name="Chen C."/>
            <person name="Chang X."/>
            <person name="Wang W."/>
            <person name="Lv Y."/>
            <person name="Sun Y."/>
            <person name="Ma L."/>
            <person name="Shen B."/>
            <person name="Zhu C."/>
        </authorList>
    </citation>
    <scope>NUCLEOTIDE SEQUENCE [LARGE SCALE GENOMIC DNA]</scope>
</reference>
<dbReference type="InterPro" id="IPR015817">
    <property type="entry name" value="Vitellinogen_open_b-sht_sub1"/>
</dbReference>
<feature type="region of interest" description="Disordered" evidence="10">
    <location>
        <begin position="100"/>
        <end position="129"/>
    </location>
</feature>
<evidence type="ECO:0000256" key="9">
    <source>
        <dbReference type="PROSITE-ProRule" id="PRU00557"/>
    </source>
</evidence>
<sequence>MRRKSFVNYTFFFIPSTTITLDPLKDPRICGRPVCADTNAKFRYNVGSLYKFDYSMYVKTALSGSGDNTSELHLSSVVEIDFHAPCQATLKMYTIEVRERAQQPAEESDADYGDDYNNAPDLSDTSGDLHPKSELIADELMRFDLRFAFHDGAISEICHEEDEPVWTLNLKRGILSALQNTMPRFDIDYETTETDVSGICDVSYKATGRNGTSLLFRKSKDIVSCKRRYKTISLIQTVPYDFRLNYVAWPILNSTSYCDIAVDNSIYKNVACYERHQLVPFSNGLAGAVTETATKLELTDEDTYTDEGQQKEEIDIQRRSTLLYDHTPSLRDSHDEIKASRELLKQLCALGFPNIKRDFPDVFLSFLTAARGLSTNALYQLLARSGSICDNGRNHILESLPYIGSPASVSLMKDQILKGEVSSALAREWMRSFAYLTRPNEEVLEAMFELIEHGSTIGDQLYFLPATTVVHTFCNIHPEDCGELESVQRIVDFLGSKLSDSLADEEELEQDRSKRASVILLLKSLSNMGVVNKPLTHELRAVIEDERKPVEVRVEAVNVFRRHDCLRTKDYFLKVYGTFQLDVEVRIAAYLQAMRCPDYLSVKLIKHVLKTEEVNQVGSFVWSHLTNLAGSASPVRVEAQGLLAENDLGKKFRLDVRKFSRNYEQTLFFDEYNFGMTVDSNVIFSTESYLPRTVRLNLTTDLFGESINFLELNIRSEGFEDAVQAIFGPHGSFSAKMVNEQLVKLLKLARQYVPQRLLDLFEDDPMWSDESESEDGRKRKRDTQRLPAVFAREVQEEAEQLGYRLKSNFSDPQLTISGKIFGNEMFYFTMGKEILQRDLKWAVVKKLFSGKEVSYTKSGVFLDTSYDVPLSSGLPLALGIVGASSVDLRMTGAARTFDIWRKMVDVEGKVKPSVTVDLTATMRSDFVHASTAIKVKSNLYSSSAWETKLKVRGADLAVLTVSLPQDRNEIFSVRSEMFVLADGRELKQTGIERRYSNSTCTWPFIDQAIGLKVCANYSLPDVSSGSEVDVPSLILSGPVNFDFSLDKADLTAKVYLLKYSWDARANQSIGTIVFETPHSLVPRVFRANITLEAHRKTAIMSFVNGNISHKAVGMYVHNADQHRLEMSLNVNDRKYLALEMGYNKTVARNGRLYHPSFYLSVNNERIAGMGGQVRQTEKNNITQWDYTMVFETKRLRAKAIGYVAISYNATYMIHNSMEYRFSASKLEHLVINAMAEAVKKDVSTYNVNFDLRSSAYPHFDVALNATYLEGTGRCDFTLLHNNAPDLRNEAYRTTIKVIFAHDNPYRSQVILGPPNDNPTERTSLSFEVTRPRSKTDLKAMIVHENMLKKGLEHNVRLLVRYAPKREVTGVVSFFIPRTQLFWFDGAFNLTVPGFHPCTVQIRIKEKALKEHSFDFRGVWFSAHALNVSGWYKDRSSIVKSYHHAKLVAQTGPTFREVLGDLKYIRDENDNRLDVRAMYDKRPYGITLHHRQGPENGTSSYAELRWNDGLYWFSALMKSAPIKQLDLELHIDKIRDVSVSLRGYSTTLKREVGIELKWDANRDPTQRITISGELNTPTDRMYDGLFLLSYPNRTFSGTFDLKLVDPRYLANARISWNTTEAIELRLDAGTDDDVLRNMWLLFQLNTPFHGWRHNALNGGFYFKNNLLRTNLSAHWAEDQNLGLALMGYYMSNETDFNCELETKLHSSIQHVPTAMLHLKHKTDRKRIETICTVNHTVTDEPPQVFSVRSNWQYDADRRYRNVTGSLKMISPFDGYQTGALVAKVSLSESRAITGAADLQLDDDKYEMVVVGHVRNLVDCMLTANVTSSNENYRNINGRFGISEKDRHLVAEVITPKSALGVEILYAIVSSQNFDVKFHLATPLKDLEKVILRGKLQPDNIDFRVGMNSIVLGCTGVWRKATLRDFEYSYRIYTPLPKFEESALIVKLVINTERSEYIDVELSGKFSEYKLGLKAVSKPKPRLIRQLLPQTASSMVEEDPWSAEESDGNDDGEDEEEYEDEEDEQELLNFIGDIELYTIVLPTIEGTLELTEHRSQYRAIGKIKLPQGDIDIRDRFYLKDLLNMQNKLRLKTPFPVAKEITSEFVLKYSYQATDITVGMNVKFNNRSEWVNTGFQVNYKYHLDEAEVHKHQALVDLMTPMKNLQKVFLNGSLELEDHSYKGNLTAKTMTTDASLALSFESEDQFIDTFMSVWVRAPLMPYYACRVFYKQDFSNTENSMDLGFLVNDGDMYSNFRIDGVWSFASPHYLVGAGKYQSNFLPINLINTELKITRSPHPKAYWNVRFNDQNGTTEEIRASAERNREMFTIELSVPMEAYKNLSIHGRLQNRRGSEYTVSGQLYRNEYVFQLEGDATIVEDIPYRAELKFQPLGAEGSDGTISYRCGQQKSVTDFNLKLESGSKLAKLDGSFKLSAMSDWYIKLGVESSEPSLKDIDFSVGIEPKADAKALGKFNLRSPWAQYGIDRADIELMFDVKPISGSVVGRYAIRELTGNSSCLWNWALKSDMQFALENRVVRNSVERYFRTGVRYISPDVENNHNFTFGGDLNLNNIWVFNANASVDFISIRDLSAVMTVLLPKPVGDVHTLAIAMNGNLPFVEPVKSFNLETSYETEESRKRYAYHSEYSFIGDLRTLLRFEWGPDIRKQRIQSNLNMFRIGDRRELTARLRGPWYLEDAFTAYGTYDYIDALFLVSGNISIPASTKVASANVAFNNLSNMKGDVNCTTPFLNVTWLHGQLEFIETPLESIRYLKGTWPESSAVFDAKATYRSHNQDREQQGTIKIEVPLQTRHYAEVKYGLAQRPAITTGHAEVDYNSQKVLSGQYTSKEESRAGFDKETIDVTLENNFMPVGVHYVHSLNLLDADVRTLDIKRAEVFQLRNQKNFNITGELHVLNKAMGREYIVKAIHPNRTVVLTADFEKDNNINRKKSKLQLSPTVWIAYDFQLVNRSRDDLESQNFTLQISYPKRNISADGWYSYTDLAFDSDLTLSYSPNRTDEDSAPPKERTVRGAIVWRDLLNSTTGGQQLQLALGHPSFKQDVTLDALYFTNPKHWFSSNLALRYNDDDDHLLAMGFDLNDMRPIVGYWNYSYHLYSRHSASDLDLDSIGSVGLRHGLYGISSNSHYQRAYLSQMQGHVLGSLNIQEKELHYERITSQSKYRIWTKAAGAYPIYKINGTLLDGTEVDANGFFYLNIDDRMVQMKINMTPDGSENVYMYGIIPDSRSAYFDFWRDYDNSREVDVTYYLKMNHSRLITGHMLWRPQIKSDLQEWVKDYFSRMHHTFLEYTEFWIKHVYLETKDSTTGIYEAALPYVEGLLEDMAGLSVLQNDLEDLHHFLNASYVADDFYIRSAINFTITVLDELAIKNKITSLPKILTELWQVMGESGQALGKSIAWLLERVKQSYQKFMDIVGRIFQGDAMRYLSSTLEDSLERYDRFVKDIHLQFIKNIQEMWEKCTTMASTFWHRMLQNIEPTIIRLAHYGESLGWFVGNEIFSFLYNKTQELADSPYFNTVTNFTQDLDMLYKDLVTNDVFTNLKKYSSVTYRFLREKYFQLVPFGREFHQVVMELVEEIKQLQKIEYVRFFIQRYEEVRAKMEWLADEFQVERRLQQMWVILRNKLSHIAQTALQAENHYREAKTKFIFDPDHGVMELEQKLPMSWHAFNETPKFEEIPEFKFIGDIQDLFAGSNTTLWTLYNDICPFADPQMWLPPFKSVGLLVGSRHYMSFDKRFISMDLREMEQGGTSNECRYVLAHDYHNRTLTLLLEPSVLPDGRSSRKITLITDDHTLEIDIFDVSVKINKKDTTALPALIGKETVVYRESDLLYVHSQRGFLLACSLRYHLCWLELSGWYFGKVAGLLGTMNNEPFDDRTTALQRFSQSDDHFLNSWALPGCRASVGTTNRTSNYYGASNELTQLCDSFFRHKLSYFASCFPVVDVTPFYDMCLDLGHHLKTDAGPSDRGACSAALAYIQACAIEDTLLRVPDSCISCQLLNGTHVPEGSFVPLRDADVPAAADVVFIVEAKPCNERFVQTKSINLLVDSINRELQELKIRDTRYGVVAFGGAAPFDRAHSVVVGNSVFEKHDRLQPFFEHIVMGNGTNEDIFDAIILASKLVFRPGASKTFILLPCSRCATSKMKLDFSSIVQLLIEYDIKLHILADHELSFNKTRVSRLFYGMDSRAAYTKKDVKELVGDEELRKQIRLPKATLGECIALAMETNGSVFGGHKLRQDHRAANTNNTKKFIKVFAKRIAQTAVPNSCQTCECTGHNTGVAYMQCLPCEYPSPFTLDDDDMTDEKFLSVMQPENDWAWDEEDEQLMQ</sequence>
<dbReference type="Gene3D" id="2.20.80.10">
    <property type="entry name" value="Lipovitellin-phosvitin complex, chain A, domain 4"/>
    <property type="match status" value="1"/>
</dbReference>
<feature type="domain" description="VWFD" evidence="12">
    <location>
        <begin position="3723"/>
        <end position="3905"/>
    </location>
</feature>
<keyword evidence="2" id="KW-0813">Transport</keyword>
<comment type="subcellular location">
    <subcellularLocation>
        <location evidence="1">Secreted</location>
    </subcellularLocation>
</comment>
<evidence type="ECO:0000256" key="10">
    <source>
        <dbReference type="SAM" id="MobiDB-lite"/>
    </source>
</evidence>
<dbReference type="SUPFAM" id="SSF56968">
    <property type="entry name" value="Lipovitellin-phosvitin complex, beta-sheet shell regions"/>
    <property type="match status" value="2"/>
</dbReference>
<dbReference type="Pfam" id="PF00094">
    <property type="entry name" value="VWD"/>
    <property type="match status" value="1"/>
</dbReference>
<keyword evidence="6" id="KW-0445">Lipid transport</keyword>
<dbReference type="EnsemblMetazoa" id="ASIC005302-RA">
    <property type="protein sequence ID" value="ASIC005302-PA"/>
    <property type="gene ID" value="ASIC005302"/>
</dbReference>
<dbReference type="SMART" id="SM01169">
    <property type="entry name" value="DUF1943"/>
    <property type="match status" value="1"/>
</dbReference>
<evidence type="ECO:0000256" key="3">
    <source>
        <dbReference type="ARBA" id="ARBA00022525"/>
    </source>
</evidence>
<evidence type="ECO:0000256" key="8">
    <source>
        <dbReference type="ARBA" id="ARBA00023180"/>
    </source>
</evidence>
<evidence type="ECO:0000256" key="2">
    <source>
        <dbReference type="ARBA" id="ARBA00022448"/>
    </source>
</evidence>
<dbReference type="FunFam" id="2.20.50.20:FF:000003">
    <property type="entry name" value="Microsomal triglyceride transfer protein large subunit"/>
    <property type="match status" value="1"/>
</dbReference>
<evidence type="ECO:0000256" key="1">
    <source>
        <dbReference type="ARBA" id="ARBA00004613"/>
    </source>
</evidence>
<dbReference type="Proteomes" id="UP000030765">
    <property type="component" value="Unassembled WGS sequence"/>
</dbReference>
<dbReference type="InterPro" id="IPR009454">
    <property type="entry name" value="Lipid_transpt_open_b-sht"/>
</dbReference>
<accession>A0A084VJ90</accession>
<dbReference type="EMBL" id="ATLV01013476">
    <property type="status" value="NOT_ANNOTATED_CDS"/>
    <property type="molecule type" value="Genomic_DNA"/>
</dbReference>
<dbReference type="VEuPathDB" id="VectorBase:ASIS023300"/>
<dbReference type="InterPro" id="IPR001747">
    <property type="entry name" value="Vitellogenin_N"/>
</dbReference>
<dbReference type="InterPro" id="IPR015819">
    <property type="entry name" value="Lipid_transp_b-sht_shell"/>
</dbReference>
<evidence type="ECO:0000259" key="12">
    <source>
        <dbReference type="PROSITE" id="PS51233"/>
    </source>
</evidence>
<dbReference type="SMART" id="SM00638">
    <property type="entry name" value="LPD_N"/>
    <property type="match status" value="1"/>
</dbReference>
<dbReference type="InterPro" id="IPR001846">
    <property type="entry name" value="VWF_type-D"/>
</dbReference>
<protein>
    <submittedName>
        <fullName evidence="13">AGAP008807-PA-like protein</fullName>
    </submittedName>
</protein>
<evidence type="ECO:0000256" key="5">
    <source>
        <dbReference type="ARBA" id="ARBA00022761"/>
    </source>
</evidence>
<dbReference type="GO" id="GO:0005319">
    <property type="term" value="F:lipid transporter activity"/>
    <property type="evidence" value="ECO:0007669"/>
    <property type="project" value="InterPro"/>
</dbReference>
<dbReference type="EMBL" id="KE524860">
    <property type="protein sequence ID" value="KFB38034.1"/>
    <property type="molecule type" value="Genomic_DNA"/>
</dbReference>
<dbReference type="InterPro" id="IPR015816">
    <property type="entry name" value="Vitellinogen_b-sht_N"/>
</dbReference>
<dbReference type="PANTHER" id="PTHR23345:SF15">
    <property type="entry name" value="VITELLOGENIN 1-RELATED"/>
    <property type="match status" value="1"/>
</dbReference>
<evidence type="ECO:0000313" key="13">
    <source>
        <dbReference type="EMBL" id="KFB38034.1"/>
    </source>
</evidence>
<gene>
    <name evidence="13" type="ORF">ZHAS_00005302</name>
</gene>
<dbReference type="PROSITE" id="PS51211">
    <property type="entry name" value="VITELLOGENIN"/>
    <property type="match status" value="1"/>
</dbReference>
<keyword evidence="4" id="KW-0732">Signal</keyword>
<feature type="domain" description="Vitellogenin" evidence="11">
    <location>
        <begin position="44"/>
        <end position="694"/>
    </location>
</feature>
<dbReference type="SMART" id="SM00216">
    <property type="entry name" value="VWD"/>
    <property type="match status" value="1"/>
</dbReference>
<dbReference type="STRING" id="74873.A0A084VJ90"/>
<keyword evidence="5" id="KW-0758">Storage protein</keyword>
<dbReference type="Pfam" id="PF09172">
    <property type="entry name" value="Vit_open_b-sht"/>
    <property type="match status" value="1"/>
</dbReference>
<evidence type="ECO:0000256" key="6">
    <source>
        <dbReference type="ARBA" id="ARBA00023055"/>
    </source>
</evidence>
<reference evidence="14" key="2">
    <citation type="submission" date="2020-05" db="UniProtKB">
        <authorList>
            <consortium name="EnsemblMetazoa"/>
        </authorList>
    </citation>
    <scope>IDENTIFICATION</scope>
</reference>
<dbReference type="Gene3D" id="2.30.230.10">
    <property type="entry name" value="Lipovitellin, beta-sheet shell regions, chain A"/>
    <property type="match status" value="1"/>
</dbReference>
<dbReference type="OMA" id="IPHYACQ"/>
<dbReference type="InterPro" id="IPR015255">
    <property type="entry name" value="Vitellinogen_open_b-sht"/>
</dbReference>
<keyword evidence="15" id="KW-1185">Reference proteome</keyword>
<dbReference type="OrthoDB" id="6484170at2759"/>